<organism evidence="1 2">
    <name type="scientific">Puccinia graminis f. sp. tritici</name>
    <dbReference type="NCBI Taxonomy" id="56615"/>
    <lineage>
        <taxon>Eukaryota</taxon>
        <taxon>Fungi</taxon>
        <taxon>Dikarya</taxon>
        <taxon>Basidiomycota</taxon>
        <taxon>Pucciniomycotina</taxon>
        <taxon>Pucciniomycetes</taxon>
        <taxon>Pucciniales</taxon>
        <taxon>Pucciniaceae</taxon>
        <taxon>Puccinia</taxon>
    </lineage>
</organism>
<accession>A0A5B0QPM1</accession>
<proteinExistence type="predicted"/>
<comment type="caution">
    <text evidence="1">The sequence shown here is derived from an EMBL/GenBank/DDBJ whole genome shotgun (WGS) entry which is preliminary data.</text>
</comment>
<dbReference type="AlphaFoldDB" id="A0A5B0QPM1"/>
<evidence type="ECO:0000313" key="1">
    <source>
        <dbReference type="EMBL" id="KAA1114845.1"/>
    </source>
</evidence>
<reference evidence="1 2" key="1">
    <citation type="submission" date="2019-05" db="EMBL/GenBank/DDBJ databases">
        <title>Emergence of the Ug99 lineage of the wheat stem rust pathogen through somatic hybridization.</title>
        <authorList>
            <person name="Li F."/>
            <person name="Upadhyaya N.M."/>
            <person name="Sperschneider J."/>
            <person name="Matny O."/>
            <person name="Nguyen-Phuc H."/>
            <person name="Mago R."/>
            <person name="Raley C."/>
            <person name="Miller M.E."/>
            <person name="Silverstein K.A.T."/>
            <person name="Henningsen E."/>
            <person name="Hirsch C.D."/>
            <person name="Visser B."/>
            <person name="Pretorius Z.A."/>
            <person name="Steffenson B.J."/>
            <person name="Schwessinger B."/>
            <person name="Dodds P.N."/>
            <person name="Figueroa M."/>
        </authorList>
    </citation>
    <scope>NUCLEOTIDE SEQUENCE [LARGE SCALE GENOMIC DNA]</scope>
    <source>
        <strain evidence="1">21-0</strain>
    </source>
</reference>
<dbReference type="Proteomes" id="UP000324748">
    <property type="component" value="Unassembled WGS sequence"/>
</dbReference>
<dbReference type="EMBL" id="VSWC01000014">
    <property type="protein sequence ID" value="KAA1114845.1"/>
    <property type="molecule type" value="Genomic_DNA"/>
</dbReference>
<evidence type="ECO:0000313" key="2">
    <source>
        <dbReference type="Proteomes" id="UP000324748"/>
    </source>
</evidence>
<sequence>MRLPVCSTPVSERPLVSEVQQFDRRRISGFFCRCPVSTLPCQSTHRTSPSNNLSDWLYQTSCAVHHHLRAPAADLAGPSQTDHLSDPALSDKVINELAVWFPGLR</sequence>
<keyword evidence="2" id="KW-1185">Reference proteome</keyword>
<gene>
    <name evidence="1" type="ORF">PGT21_025201</name>
</gene>
<protein>
    <submittedName>
        <fullName evidence="1">Uncharacterized protein</fullName>
    </submittedName>
</protein>
<name>A0A5B0QPM1_PUCGR</name>